<dbReference type="Proteomes" id="UP000184207">
    <property type="component" value="Unassembled WGS sequence"/>
</dbReference>
<evidence type="ECO:0000256" key="5">
    <source>
        <dbReference type="ARBA" id="ARBA00022989"/>
    </source>
</evidence>
<evidence type="ECO:0000256" key="4">
    <source>
        <dbReference type="ARBA" id="ARBA00022692"/>
    </source>
</evidence>
<evidence type="ECO:0000256" key="3">
    <source>
        <dbReference type="ARBA" id="ARBA00022475"/>
    </source>
</evidence>
<dbReference type="OrthoDB" id="9798064at2"/>
<keyword evidence="4 7" id="KW-0812">Transmembrane</keyword>
<dbReference type="AlphaFoldDB" id="A0A1M7SKS7"/>
<feature type="transmembrane region" description="Helical" evidence="7">
    <location>
        <begin position="6"/>
        <end position="25"/>
    </location>
</feature>
<feature type="transmembrane region" description="Helical" evidence="7">
    <location>
        <begin position="61"/>
        <end position="81"/>
    </location>
</feature>
<dbReference type="GO" id="GO:0055085">
    <property type="term" value="P:transmembrane transport"/>
    <property type="evidence" value="ECO:0007669"/>
    <property type="project" value="InterPro"/>
</dbReference>
<gene>
    <name evidence="8" type="ORF">SAMN02745226_01015</name>
</gene>
<evidence type="ECO:0000256" key="1">
    <source>
        <dbReference type="ARBA" id="ARBA00004141"/>
    </source>
</evidence>
<feature type="transmembrane region" description="Helical" evidence="7">
    <location>
        <begin position="116"/>
        <end position="137"/>
    </location>
</feature>
<keyword evidence="2" id="KW-0813">Transport</keyword>
<comment type="subcellular location">
    <subcellularLocation>
        <location evidence="1">Membrane</location>
        <topology evidence="1">Multi-pass membrane protein</topology>
    </subcellularLocation>
</comment>
<dbReference type="RefSeq" id="WP_072759050.1">
    <property type="nucleotide sequence ID" value="NZ_FRDJ01000004.1"/>
</dbReference>
<keyword evidence="9" id="KW-1185">Reference proteome</keyword>
<accession>A0A1M7SKS7</accession>
<evidence type="ECO:0008006" key="10">
    <source>
        <dbReference type="Google" id="ProtNLM"/>
    </source>
</evidence>
<dbReference type="PANTHER" id="PTHR36838:SF3">
    <property type="entry name" value="TRANSPORTER AUXIN EFFLUX CARRIER EC FAMILY"/>
    <property type="match status" value="1"/>
</dbReference>
<feature type="transmembrane region" description="Helical" evidence="7">
    <location>
        <begin position="37"/>
        <end position="55"/>
    </location>
</feature>
<name>A0A1M7SKS7_FERGO</name>
<feature type="transmembrane region" description="Helical" evidence="7">
    <location>
        <begin position="240"/>
        <end position="260"/>
    </location>
</feature>
<dbReference type="InterPro" id="IPR004776">
    <property type="entry name" value="Mem_transp_PIN-like"/>
</dbReference>
<feature type="transmembrane region" description="Helical" evidence="7">
    <location>
        <begin position="149"/>
        <end position="166"/>
    </location>
</feature>
<evidence type="ECO:0000256" key="7">
    <source>
        <dbReference type="SAM" id="Phobius"/>
    </source>
</evidence>
<reference evidence="9" key="1">
    <citation type="submission" date="2016-12" db="EMBL/GenBank/DDBJ databases">
        <authorList>
            <person name="Varghese N."/>
            <person name="Submissions S."/>
        </authorList>
    </citation>
    <scope>NUCLEOTIDE SEQUENCE [LARGE SCALE GENOMIC DNA]</scope>
    <source>
        <strain evidence="9">DSM 13020</strain>
    </source>
</reference>
<sequence>MISQAFNAVLPSFLMMFVGFVYGRIFRNSDIDIFNKVATWLMAPLITFTFMNDYVPTADVLLKYALGFSIMFLISFMLSRLHKIDREVFFTGNVYVNSGYLGYPVLLALWGEKALALGVVYSFVNVFFGSTFLPALIRGKLELKNIFKLPFLYAIILGWVLGAFGISYKQLPGGVLTTFNWIKEMAIPFLLLQVGLGISRIEFARSDIKSYAQMVIERLILIPLVLYPLGFIFKGLEAKVFLLECAMPIGVNSVVVLGAFKKDLVPKAGVSVAVTTLFSLITLPLWAYIFEKVFG</sequence>
<dbReference type="PANTHER" id="PTHR36838">
    <property type="entry name" value="AUXIN EFFLUX CARRIER FAMILY PROTEIN"/>
    <property type="match status" value="1"/>
</dbReference>
<keyword evidence="6 7" id="KW-0472">Membrane</keyword>
<feature type="transmembrane region" description="Helical" evidence="7">
    <location>
        <begin position="88"/>
        <end position="110"/>
    </location>
</feature>
<evidence type="ECO:0000313" key="9">
    <source>
        <dbReference type="Proteomes" id="UP000184207"/>
    </source>
</evidence>
<evidence type="ECO:0000256" key="2">
    <source>
        <dbReference type="ARBA" id="ARBA00022448"/>
    </source>
</evidence>
<feature type="transmembrane region" description="Helical" evidence="7">
    <location>
        <begin position="215"/>
        <end position="234"/>
    </location>
</feature>
<evidence type="ECO:0000313" key="8">
    <source>
        <dbReference type="EMBL" id="SHN59084.1"/>
    </source>
</evidence>
<dbReference type="Pfam" id="PF03547">
    <property type="entry name" value="Mem_trans"/>
    <property type="match status" value="1"/>
</dbReference>
<protein>
    <recommendedName>
        <fullName evidence="10">Transporter</fullName>
    </recommendedName>
</protein>
<proteinExistence type="predicted"/>
<dbReference type="EMBL" id="FRDJ01000004">
    <property type="protein sequence ID" value="SHN59084.1"/>
    <property type="molecule type" value="Genomic_DNA"/>
</dbReference>
<organism evidence="8 9">
    <name type="scientific">Fervidobacterium gondwanense DSM 13020</name>
    <dbReference type="NCBI Taxonomy" id="1121883"/>
    <lineage>
        <taxon>Bacteria</taxon>
        <taxon>Thermotogati</taxon>
        <taxon>Thermotogota</taxon>
        <taxon>Thermotogae</taxon>
        <taxon>Thermotogales</taxon>
        <taxon>Fervidobacteriaceae</taxon>
        <taxon>Fervidobacterium</taxon>
    </lineage>
</organism>
<feature type="transmembrane region" description="Helical" evidence="7">
    <location>
        <begin position="272"/>
        <end position="290"/>
    </location>
</feature>
<evidence type="ECO:0000256" key="6">
    <source>
        <dbReference type="ARBA" id="ARBA00023136"/>
    </source>
</evidence>
<keyword evidence="3" id="KW-1003">Cell membrane</keyword>
<dbReference type="STRING" id="1121883.SAMN02745226_01015"/>
<keyword evidence="5 7" id="KW-1133">Transmembrane helix</keyword>
<dbReference type="GO" id="GO:0016020">
    <property type="term" value="C:membrane"/>
    <property type="evidence" value="ECO:0007669"/>
    <property type="project" value="UniProtKB-SubCell"/>
</dbReference>